<name>A0AB34FF95_9HYPO</name>
<dbReference type="PANTHER" id="PTHR47425">
    <property type="entry name" value="FARB-RELATED"/>
    <property type="match status" value="1"/>
</dbReference>
<evidence type="ECO:0000256" key="4">
    <source>
        <dbReference type="SAM" id="Phobius"/>
    </source>
</evidence>
<dbReference type="AlphaFoldDB" id="A0AB34FF95"/>
<proteinExistence type="predicted"/>
<feature type="region of interest" description="Disordered" evidence="3">
    <location>
        <begin position="48"/>
        <end position="67"/>
    </location>
</feature>
<dbReference type="SMART" id="SM00066">
    <property type="entry name" value="GAL4"/>
    <property type="match status" value="1"/>
</dbReference>
<feature type="domain" description="Zn(2)-C6 fungal-type" evidence="5">
    <location>
        <begin position="7"/>
        <end position="39"/>
    </location>
</feature>
<reference evidence="6" key="1">
    <citation type="submission" date="2023-01" db="EMBL/GenBank/DDBJ databases">
        <title>The growth and conidiation of Purpureocillium lavendulum are regulated by nitrogen source and histone H3K14 acetylation.</title>
        <authorList>
            <person name="Tang P."/>
            <person name="Han J."/>
            <person name="Zhang C."/>
            <person name="Tang P."/>
            <person name="Qi F."/>
            <person name="Zhang K."/>
            <person name="Liang L."/>
        </authorList>
    </citation>
    <scope>NUCLEOTIDE SEQUENCE</scope>
    <source>
        <strain evidence="6">YMF1.00683</strain>
    </source>
</reference>
<feature type="region of interest" description="Disordered" evidence="3">
    <location>
        <begin position="550"/>
        <end position="575"/>
    </location>
</feature>
<keyword evidence="4" id="KW-1133">Transmembrane helix</keyword>
<keyword evidence="1" id="KW-0479">Metal-binding</keyword>
<keyword evidence="4" id="KW-0812">Transmembrane</keyword>
<dbReference type="CDD" id="cd12148">
    <property type="entry name" value="fungal_TF_MHR"/>
    <property type="match status" value="1"/>
</dbReference>
<dbReference type="CDD" id="cd00067">
    <property type="entry name" value="GAL4"/>
    <property type="match status" value="1"/>
</dbReference>
<keyword evidence="2" id="KW-0539">Nucleus</keyword>
<dbReference type="GO" id="GO:0008270">
    <property type="term" value="F:zinc ion binding"/>
    <property type="evidence" value="ECO:0007669"/>
    <property type="project" value="InterPro"/>
</dbReference>
<dbReference type="SUPFAM" id="SSF57701">
    <property type="entry name" value="Zn2/Cys6 DNA-binding domain"/>
    <property type="match status" value="1"/>
</dbReference>
<keyword evidence="4" id="KW-0472">Membrane</keyword>
<feature type="compositionally biased region" description="Low complexity" evidence="3">
    <location>
        <begin position="54"/>
        <end position="65"/>
    </location>
</feature>
<dbReference type="InterPro" id="IPR036864">
    <property type="entry name" value="Zn2-C6_fun-type_DNA-bd_sf"/>
</dbReference>
<evidence type="ECO:0000256" key="3">
    <source>
        <dbReference type="SAM" id="MobiDB-lite"/>
    </source>
</evidence>
<dbReference type="PROSITE" id="PS50048">
    <property type="entry name" value="ZN2_CY6_FUNGAL_2"/>
    <property type="match status" value="1"/>
</dbReference>
<dbReference type="Gene3D" id="4.10.240.10">
    <property type="entry name" value="Zn(2)-C6 fungal-type DNA-binding domain"/>
    <property type="match status" value="1"/>
</dbReference>
<dbReference type="GO" id="GO:0000981">
    <property type="term" value="F:DNA-binding transcription factor activity, RNA polymerase II-specific"/>
    <property type="evidence" value="ECO:0007669"/>
    <property type="project" value="InterPro"/>
</dbReference>
<gene>
    <name evidence="6" type="ORF">O9K51_09885</name>
</gene>
<dbReference type="EMBL" id="JAQHRD010000012">
    <property type="protein sequence ID" value="KAJ6437331.1"/>
    <property type="molecule type" value="Genomic_DNA"/>
</dbReference>
<dbReference type="SMART" id="SM00906">
    <property type="entry name" value="Fungal_trans"/>
    <property type="match status" value="1"/>
</dbReference>
<dbReference type="Pfam" id="PF00172">
    <property type="entry name" value="Zn_clus"/>
    <property type="match status" value="1"/>
</dbReference>
<evidence type="ECO:0000256" key="1">
    <source>
        <dbReference type="ARBA" id="ARBA00022723"/>
    </source>
</evidence>
<dbReference type="InterPro" id="IPR007219">
    <property type="entry name" value="XnlR_reg_dom"/>
</dbReference>
<evidence type="ECO:0000313" key="7">
    <source>
        <dbReference type="Proteomes" id="UP001163105"/>
    </source>
</evidence>
<comment type="caution">
    <text evidence="6">The sequence shown here is derived from an EMBL/GenBank/DDBJ whole genome shotgun (WGS) entry which is preliminary data.</text>
</comment>
<sequence>MKRASKACICCRARKVRCDVLKTGLPCTKCKVDGFDCSIRERKKRRRKTDLDVTSSASATLTSAAPGSDSLPHHVALHQIPHYPFFRDFNGDGRATCNKPKGQVIRLPTSTFGESSERETDDVQFLRQRGALDLPPRPLLDQLVSTYFTVFHPFFPVVDKDLFLKQYHANGQNSILNGRGPSLLLLQAIVFTASASVPSEVLQELSFSSRKQARKILHRRVRYLYDFDSEHDGITTIQALLLMSHYYPSMVEQKHTWFWAQQAIGLAQGAGLHRDPGSVPQRKLWARIWWACLCRDRLIALGTGRPMHINSLDCNVPMLTAADLEEEGDRDSDRQVKAIFVEFARLCQYMEGVLSLPHNVTAAPNSLPDQVALCETTLNHWLENLAPEAQRRAPEGTRDTCTMYRAVLHMIFNIVVITLHQSYSVFGEAKTQPPLPRVQAAAEDSTKLAMELVQSNLVVWCPTICVTAILPPLIIHLLCLRSDTQKPSRKPETYHFDSSMMFLRKLGDIYWHASFYHGFFELAASPQAQPMKHDSAIAFMSSNSTEMLHAGRKTVEKPRKRTRVAESNAPSHEDDHDVVIEGTTNALHEAADEAQEISVAAAAPATDMPPTEGLDILTDGTADFSGFANGPFEDWLEDLGYFHSSFPSA</sequence>
<dbReference type="PANTHER" id="PTHR47425:SF3">
    <property type="entry name" value="ZN(II)2CYS6 TRANSCRIPTION FACTOR (EUROFUNG)"/>
    <property type="match status" value="1"/>
</dbReference>
<feature type="transmembrane region" description="Helical" evidence="4">
    <location>
        <begin position="457"/>
        <end position="480"/>
    </location>
</feature>
<dbReference type="InterPro" id="IPR052761">
    <property type="entry name" value="Fungal_Detox/Toxin_TFs"/>
</dbReference>
<dbReference type="Proteomes" id="UP001163105">
    <property type="component" value="Unassembled WGS sequence"/>
</dbReference>
<dbReference type="InterPro" id="IPR001138">
    <property type="entry name" value="Zn2Cys6_DnaBD"/>
</dbReference>
<evidence type="ECO:0000313" key="6">
    <source>
        <dbReference type="EMBL" id="KAJ6437331.1"/>
    </source>
</evidence>
<dbReference type="Pfam" id="PF04082">
    <property type="entry name" value="Fungal_trans"/>
    <property type="match status" value="1"/>
</dbReference>
<evidence type="ECO:0000256" key="2">
    <source>
        <dbReference type="ARBA" id="ARBA00023242"/>
    </source>
</evidence>
<keyword evidence="7" id="KW-1185">Reference proteome</keyword>
<dbReference type="GO" id="GO:0003677">
    <property type="term" value="F:DNA binding"/>
    <property type="evidence" value="ECO:0007669"/>
    <property type="project" value="InterPro"/>
</dbReference>
<evidence type="ECO:0000259" key="5">
    <source>
        <dbReference type="PROSITE" id="PS50048"/>
    </source>
</evidence>
<dbReference type="GO" id="GO:0006351">
    <property type="term" value="P:DNA-templated transcription"/>
    <property type="evidence" value="ECO:0007669"/>
    <property type="project" value="InterPro"/>
</dbReference>
<dbReference type="PROSITE" id="PS00463">
    <property type="entry name" value="ZN2_CY6_FUNGAL_1"/>
    <property type="match status" value="1"/>
</dbReference>
<accession>A0AB34FF95</accession>
<protein>
    <recommendedName>
        <fullName evidence="5">Zn(2)-C6 fungal-type domain-containing protein</fullName>
    </recommendedName>
</protein>
<organism evidence="6 7">
    <name type="scientific">Purpureocillium lavendulum</name>
    <dbReference type="NCBI Taxonomy" id="1247861"/>
    <lineage>
        <taxon>Eukaryota</taxon>
        <taxon>Fungi</taxon>
        <taxon>Dikarya</taxon>
        <taxon>Ascomycota</taxon>
        <taxon>Pezizomycotina</taxon>
        <taxon>Sordariomycetes</taxon>
        <taxon>Hypocreomycetidae</taxon>
        <taxon>Hypocreales</taxon>
        <taxon>Ophiocordycipitaceae</taxon>
        <taxon>Purpureocillium</taxon>
    </lineage>
</organism>